<accession>A0A5P9VHM3</accession>
<name>A0A5P9VHM3_9BETA</name>
<sequence length="58" mass="6287">MGGAVFFTNTRAAARRVEKTPHWVRPESPRAEDTRVVDARAPPRTPERADDGIGADGA</sequence>
<dbReference type="EMBL" id="KY315555">
    <property type="protein sequence ID" value="QFX53688.1"/>
    <property type="molecule type" value="Genomic_DNA"/>
</dbReference>
<feature type="compositionally biased region" description="Basic and acidic residues" evidence="1">
    <location>
        <begin position="17"/>
        <end position="38"/>
    </location>
</feature>
<organism evidence="2">
    <name type="scientific">Human betaherpesvirus 6</name>
    <dbReference type="NCBI Taxonomy" id="10368"/>
    <lineage>
        <taxon>Viruses</taxon>
        <taxon>Duplodnaviria</taxon>
        <taxon>Heunggongvirae</taxon>
        <taxon>Peploviricota</taxon>
        <taxon>Herviviricetes</taxon>
        <taxon>Herpesvirales</taxon>
        <taxon>Orthoherpesviridae</taxon>
        <taxon>Betaherpesvirinae</taxon>
        <taxon>Roseolovirus</taxon>
    </lineage>
</organism>
<feature type="region of interest" description="Disordered" evidence="1">
    <location>
        <begin position="17"/>
        <end position="58"/>
    </location>
</feature>
<proteinExistence type="predicted"/>
<reference evidence="2" key="1">
    <citation type="journal article" date="2018" name="BMC Genomics">
        <title>Comparative genomic, transcriptomic, and proteomic reannotation of human herpesvirus 6.</title>
        <authorList>
            <person name="Greninger A.L."/>
            <person name="Knudsen G.M."/>
            <person name="Roychoudhury P."/>
            <person name="Hanson D.J."/>
            <person name="Sedlak R.H."/>
            <person name="Xie H."/>
            <person name="Guan J."/>
            <person name="Nguyen T."/>
            <person name="Peddu V."/>
            <person name="Boeckh M."/>
            <person name="Huang M.L."/>
            <person name="Cook L."/>
            <person name="Depledge D.P."/>
            <person name="Zerr D.M."/>
            <person name="Koelle D.M."/>
            <person name="Gantt S."/>
            <person name="Yoshikawa T."/>
            <person name="Caserta M."/>
            <person name="Hill J.A."/>
            <person name="Jerome K.R."/>
        </authorList>
    </citation>
    <scope>NUCLEOTIDE SEQUENCE</scope>
    <source>
        <strain evidence="2">JHPT-D12</strain>
    </source>
</reference>
<evidence type="ECO:0000256" key="1">
    <source>
        <dbReference type="SAM" id="MobiDB-lite"/>
    </source>
</evidence>
<evidence type="ECO:0000313" key="2">
    <source>
        <dbReference type="EMBL" id="QFX53688.1"/>
    </source>
</evidence>
<protein>
    <submittedName>
        <fullName evidence="2">Uncharacterized protein</fullName>
    </submittedName>
</protein>